<evidence type="ECO:0000256" key="8">
    <source>
        <dbReference type="ARBA" id="ARBA00023136"/>
    </source>
</evidence>
<name>A0ABU5T726_9MICC</name>
<keyword evidence="7" id="KW-0406">Ion transport</keyword>
<evidence type="ECO:0000313" key="10">
    <source>
        <dbReference type="EMBL" id="MEA5454926.1"/>
    </source>
</evidence>
<dbReference type="InterPro" id="IPR008995">
    <property type="entry name" value="Mo/tungstate-bd_C_term_dom"/>
</dbReference>
<dbReference type="InterPro" id="IPR027417">
    <property type="entry name" value="P-loop_NTPase"/>
</dbReference>
<dbReference type="Gene3D" id="3.40.50.300">
    <property type="entry name" value="P-loop containing nucleotide triphosphate hydrolases"/>
    <property type="match status" value="1"/>
</dbReference>
<keyword evidence="8" id="KW-0472">Membrane</keyword>
<organism evidence="10 11">
    <name type="scientific">Sinomonas terricola</name>
    <dbReference type="NCBI Taxonomy" id="3110330"/>
    <lineage>
        <taxon>Bacteria</taxon>
        <taxon>Bacillati</taxon>
        <taxon>Actinomycetota</taxon>
        <taxon>Actinomycetes</taxon>
        <taxon>Micrococcales</taxon>
        <taxon>Micrococcaceae</taxon>
        <taxon>Sinomonas</taxon>
    </lineage>
</organism>
<dbReference type="PROSITE" id="PS50893">
    <property type="entry name" value="ABC_TRANSPORTER_2"/>
    <property type="match status" value="1"/>
</dbReference>
<dbReference type="InterPro" id="IPR015853">
    <property type="entry name" value="ABC_transpr_FbpC"/>
</dbReference>
<evidence type="ECO:0000256" key="4">
    <source>
        <dbReference type="ARBA" id="ARBA00022741"/>
    </source>
</evidence>
<dbReference type="InterPro" id="IPR050093">
    <property type="entry name" value="ABC_SmlMolc_Importer"/>
</dbReference>
<keyword evidence="2" id="KW-1003">Cell membrane</keyword>
<keyword evidence="11" id="KW-1185">Reference proteome</keyword>
<dbReference type="InterPro" id="IPR013611">
    <property type="entry name" value="Transp-assoc_OB_typ2"/>
</dbReference>
<proteinExistence type="predicted"/>
<dbReference type="SMART" id="SM00382">
    <property type="entry name" value="AAA"/>
    <property type="match status" value="1"/>
</dbReference>
<gene>
    <name evidence="10" type="ORF">SPF06_09360</name>
</gene>
<dbReference type="EMBL" id="JAYGGQ010000006">
    <property type="protein sequence ID" value="MEA5454926.1"/>
    <property type="molecule type" value="Genomic_DNA"/>
</dbReference>
<dbReference type="Pfam" id="PF08402">
    <property type="entry name" value="TOBE_2"/>
    <property type="match status" value="1"/>
</dbReference>
<dbReference type="RefSeq" id="WP_323278783.1">
    <property type="nucleotide sequence ID" value="NZ_JAYGGQ010000006.1"/>
</dbReference>
<dbReference type="Pfam" id="PF00005">
    <property type="entry name" value="ABC_tran"/>
    <property type="match status" value="1"/>
</dbReference>
<reference evidence="10 11" key="1">
    <citation type="submission" date="2023-12" db="EMBL/GenBank/DDBJ databases">
        <title>Sinomonas terricola sp. nov, isolated from litchi orchard soil in Guangdong, PR China.</title>
        <authorList>
            <person name="Jiaxin W."/>
            <person name="Yang Z."/>
            <person name="Honghui Z."/>
        </authorList>
    </citation>
    <scope>NUCLEOTIDE SEQUENCE [LARGE SCALE GENOMIC DNA]</scope>
    <source>
        <strain evidence="10 11">JGH33</strain>
    </source>
</reference>
<feature type="domain" description="ABC transporter" evidence="9">
    <location>
        <begin position="31"/>
        <end position="277"/>
    </location>
</feature>
<keyword evidence="4" id="KW-0547">Nucleotide-binding</keyword>
<evidence type="ECO:0000256" key="1">
    <source>
        <dbReference type="ARBA" id="ARBA00022448"/>
    </source>
</evidence>
<dbReference type="PANTHER" id="PTHR42781">
    <property type="entry name" value="SPERMIDINE/PUTRESCINE IMPORT ATP-BINDING PROTEIN POTA"/>
    <property type="match status" value="1"/>
</dbReference>
<protein>
    <submittedName>
        <fullName evidence="10">ABC transporter ATP-binding protein</fullName>
    </submittedName>
</protein>
<dbReference type="InterPro" id="IPR017871">
    <property type="entry name" value="ABC_transporter-like_CS"/>
</dbReference>
<keyword evidence="6" id="KW-0408">Iron</keyword>
<dbReference type="InterPro" id="IPR003593">
    <property type="entry name" value="AAA+_ATPase"/>
</dbReference>
<comment type="caution">
    <text evidence="10">The sequence shown here is derived from an EMBL/GenBank/DDBJ whole genome shotgun (WGS) entry which is preliminary data.</text>
</comment>
<evidence type="ECO:0000256" key="5">
    <source>
        <dbReference type="ARBA" id="ARBA00022840"/>
    </source>
</evidence>
<sequence>MTEQSPTPTSASRLPEPRVARSIADTADHHLEIEDVTKTFGRGTGRREPNQVLKGINLHVARGGTTAIVGPSGSGKTTLLRVIAGFEAPDTGRIVLDGQTVAGEAWVPAHRRSIGYVAQDGGLFPHLSVGQNVAFGLDRAAFGGRYRSRRAAAARVEELLEMVSLDGSYTKRRPHELSGGQQQRIALARAMAREPEVMLLDEPFSALDAGLRVATRRAVASVLAKAGVTTILVTHDQAEALSFADQVAVMRGGKLAQIGNPFVVYTRPADRATAEFLGDAVILDAWLEGSLAMCSLGPVPVRHPTTQGHVQIMLRPEQIRVASESPIHGTVLDWDYFGPESSVRIKLAERVGPFDPRVPGGGEIITIRHWNAAMARRGMDLALKVTGEGVAFPVGEPSSKPSTLAE</sequence>
<keyword evidence="3" id="KW-0410">Iron transport</keyword>
<dbReference type="Proteomes" id="UP001304769">
    <property type="component" value="Unassembled WGS sequence"/>
</dbReference>
<dbReference type="GO" id="GO:0005524">
    <property type="term" value="F:ATP binding"/>
    <property type="evidence" value="ECO:0007669"/>
    <property type="project" value="UniProtKB-KW"/>
</dbReference>
<evidence type="ECO:0000256" key="6">
    <source>
        <dbReference type="ARBA" id="ARBA00023004"/>
    </source>
</evidence>
<evidence type="ECO:0000256" key="7">
    <source>
        <dbReference type="ARBA" id="ARBA00023065"/>
    </source>
</evidence>
<evidence type="ECO:0000313" key="11">
    <source>
        <dbReference type="Proteomes" id="UP001304769"/>
    </source>
</evidence>
<keyword evidence="1" id="KW-0813">Transport</keyword>
<dbReference type="SUPFAM" id="SSF52540">
    <property type="entry name" value="P-loop containing nucleoside triphosphate hydrolases"/>
    <property type="match status" value="1"/>
</dbReference>
<accession>A0ABU5T726</accession>
<evidence type="ECO:0000256" key="3">
    <source>
        <dbReference type="ARBA" id="ARBA00022496"/>
    </source>
</evidence>
<dbReference type="CDD" id="cd03259">
    <property type="entry name" value="ABC_Carb_Solutes_like"/>
    <property type="match status" value="1"/>
</dbReference>
<dbReference type="SUPFAM" id="SSF50331">
    <property type="entry name" value="MOP-like"/>
    <property type="match status" value="1"/>
</dbReference>
<evidence type="ECO:0000256" key="2">
    <source>
        <dbReference type="ARBA" id="ARBA00022475"/>
    </source>
</evidence>
<dbReference type="InterPro" id="IPR003439">
    <property type="entry name" value="ABC_transporter-like_ATP-bd"/>
</dbReference>
<evidence type="ECO:0000259" key="9">
    <source>
        <dbReference type="PROSITE" id="PS50893"/>
    </source>
</evidence>
<dbReference type="PROSITE" id="PS00211">
    <property type="entry name" value="ABC_TRANSPORTER_1"/>
    <property type="match status" value="1"/>
</dbReference>
<keyword evidence="5 10" id="KW-0067">ATP-binding</keyword>
<dbReference type="PANTHER" id="PTHR42781:SF4">
    <property type="entry name" value="SPERMIDINE_PUTRESCINE IMPORT ATP-BINDING PROTEIN POTA"/>
    <property type="match status" value="1"/>
</dbReference>